<feature type="non-terminal residue" evidence="2">
    <location>
        <position position="1"/>
    </location>
</feature>
<evidence type="ECO:0008006" key="4">
    <source>
        <dbReference type="Google" id="ProtNLM"/>
    </source>
</evidence>
<comment type="caution">
    <text evidence="2">The sequence shown here is derived from an EMBL/GenBank/DDBJ whole genome shotgun (WGS) entry which is preliminary data.</text>
</comment>
<evidence type="ECO:0000313" key="2">
    <source>
        <dbReference type="EMBL" id="PON73544.1"/>
    </source>
</evidence>
<reference evidence="3" key="1">
    <citation type="submission" date="2016-06" db="EMBL/GenBank/DDBJ databases">
        <title>Parallel loss of symbiosis genes in relatives of nitrogen-fixing non-legume Parasponia.</title>
        <authorList>
            <person name="Van Velzen R."/>
            <person name="Holmer R."/>
            <person name="Bu F."/>
            <person name="Rutten L."/>
            <person name="Van Zeijl A."/>
            <person name="Liu W."/>
            <person name="Santuari L."/>
            <person name="Cao Q."/>
            <person name="Sharma T."/>
            <person name="Shen D."/>
            <person name="Roswanjaya Y."/>
            <person name="Wardhani T."/>
            <person name="Kalhor M.S."/>
            <person name="Jansen J."/>
            <person name="Van den Hoogen J."/>
            <person name="Gungor B."/>
            <person name="Hartog M."/>
            <person name="Hontelez J."/>
            <person name="Verver J."/>
            <person name="Yang W.-C."/>
            <person name="Schijlen E."/>
            <person name="Repin R."/>
            <person name="Schilthuizen M."/>
            <person name="Schranz E."/>
            <person name="Heidstra R."/>
            <person name="Miyata K."/>
            <person name="Fedorova E."/>
            <person name="Kohlen W."/>
            <person name="Bisseling T."/>
            <person name="Smit S."/>
            <person name="Geurts R."/>
        </authorList>
    </citation>
    <scope>NUCLEOTIDE SEQUENCE [LARGE SCALE GENOMIC DNA]</scope>
    <source>
        <strain evidence="3">cv. WU1-14</strain>
    </source>
</reference>
<keyword evidence="1" id="KW-0732">Signal</keyword>
<gene>
    <name evidence="2" type="ORF">PanWU01x14_057260</name>
</gene>
<keyword evidence="3" id="KW-1185">Reference proteome</keyword>
<dbReference type="EMBL" id="JXTB01000033">
    <property type="protein sequence ID" value="PON73544.1"/>
    <property type="molecule type" value="Genomic_DNA"/>
</dbReference>
<feature type="chain" id="PRO_5015179474" description="Secreted protein" evidence="1">
    <location>
        <begin position="29"/>
        <end position="85"/>
    </location>
</feature>
<proteinExistence type="predicted"/>
<dbReference type="AlphaFoldDB" id="A0A2P5DJR8"/>
<feature type="signal peptide" evidence="1">
    <location>
        <begin position="1"/>
        <end position="28"/>
    </location>
</feature>
<evidence type="ECO:0000313" key="3">
    <source>
        <dbReference type="Proteomes" id="UP000237105"/>
    </source>
</evidence>
<dbReference type="Proteomes" id="UP000237105">
    <property type="component" value="Unassembled WGS sequence"/>
</dbReference>
<protein>
    <recommendedName>
        <fullName evidence="4">Secreted protein</fullName>
    </recommendedName>
</protein>
<name>A0A2P5DJR8_PARAD</name>
<sequence length="85" mass="9700">NYWMHNALFVTTRWAWLIFLSSRFSLHAANFKNLSRSYSGVYGHCFLNKNGAYQRAQGGSLELVEGHIPTSSLRVCLHVINLLKS</sequence>
<organism evidence="2 3">
    <name type="scientific">Parasponia andersonii</name>
    <name type="common">Sponia andersonii</name>
    <dbReference type="NCBI Taxonomy" id="3476"/>
    <lineage>
        <taxon>Eukaryota</taxon>
        <taxon>Viridiplantae</taxon>
        <taxon>Streptophyta</taxon>
        <taxon>Embryophyta</taxon>
        <taxon>Tracheophyta</taxon>
        <taxon>Spermatophyta</taxon>
        <taxon>Magnoliopsida</taxon>
        <taxon>eudicotyledons</taxon>
        <taxon>Gunneridae</taxon>
        <taxon>Pentapetalae</taxon>
        <taxon>rosids</taxon>
        <taxon>fabids</taxon>
        <taxon>Rosales</taxon>
        <taxon>Cannabaceae</taxon>
        <taxon>Parasponia</taxon>
    </lineage>
</organism>
<accession>A0A2P5DJR8</accession>
<evidence type="ECO:0000256" key="1">
    <source>
        <dbReference type="SAM" id="SignalP"/>
    </source>
</evidence>